<reference evidence="1" key="1">
    <citation type="submission" date="2018-05" db="EMBL/GenBank/DDBJ databases">
        <title>Draft genome of Mucuna pruriens seed.</title>
        <authorList>
            <person name="Nnadi N.E."/>
            <person name="Vos R."/>
            <person name="Hasami M.H."/>
            <person name="Devisetty U.K."/>
            <person name="Aguiy J.C."/>
        </authorList>
    </citation>
    <scope>NUCLEOTIDE SEQUENCE [LARGE SCALE GENOMIC DNA]</scope>
    <source>
        <strain evidence="1">JCA_2017</strain>
    </source>
</reference>
<feature type="non-terminal residue" evidence="1">
    <location>
        <position position="1"/>
    </location>
</feature>
<organism evidence="1 2">
    <name type="scientific">Mucuna pruriens</name>
    <name type="common">Velvet bean</name>
    <name type="synonym">Dolichos pruriens</name>
    <dbReference type="NCBI Taxonomy" id="157652"/>
    <lineage>
        <taxon>Eukaryota</taxon>
        <taxon>Viridiplantae</taxon>
        <taxon>Streptophyta</taxon>
        <taxon>Embryophyta</taxon>
        <taxon>Tracheophyta</taxon>
        <taxon>Spermatophyta</taxon>
        <taxon>Magnoliopsida</taxon>
        <taxon>eudicotyledons</taxon>
        <taxon>Gunneridae</taxon>
        <taxon>Pentapetalae</taxon>
        <taxon>rosids</taxon>
        <taxon>fabids</taxon>
        <taxon>Fabales</taxon>
        <taxon>Fabaceae</taxon>
        <taxon>Papilionoideae</taxon>
        <taxon>50 kb inversion clade</taxon>
        <taxon>NPAAA clade</taxon>
        <taxon>indigoferoid/millettioid clade</taxon>
        <taxon>Phaseoleae</taxon>
        <taxon>Mucuna</taxon>
    </lineage>
</organism>
<gene>
    <name evidence="1" type="ORF">CR513_12707</name>
</gene>
<accession>A0A371HLK5</accession>
<name>A0A371HLK5_MUCPR</name>
<protein>
    <submittedName>
        <fullName evidence="1">Uncharacterized protein</fullName>
    </submittedName>
</protein>
<sequence>MSSLVRNCYRSIRPHHGFLHQRRPRRTKRGLKVMPSITYGTILTFGDFVMIESYAGASPTPRSIRSFNLVMQHLEAVIMDQLERPKKCLIVGSIDPPFLETFINSSIPAKNARK</sequence>
<dbReference type="Proteomes" id="UP000257109">
    <property type="component" value="Unassembled WGS sequence"/>
</dbReference>
<keyword evidence="2" id="KW-1185">Reference proteome</keyword>
<dbReference type="EMBL" id="QJKJ01002233">
    <property type="protein sequence ID" value="RDY03685.1"/>
    <property type="molecule type" value="Genomic_DNA"/>
</dbReference>
<dbReference type="AlphaFoldDB" id="A0A371HLK5"/>
<proteinExistence type="predicted"/>
<evidence type="ECO:0000313" key="1">
    <source>
        <dbReference type="EMBL" id="RDY03685.1"/>
    </source>
</evidence>
<comment type="caution">
    <text evidence="1">The sequence shown here is derived from an EMBL/GenBank/DDBJ whole genome shotgun (WGS) entry which is preliminary data.</text>
</comment>
<evidence type="ECO:0000313" key="2">
    <source>
        <dbReference type="Proteomes" id="UP000257109"/>
    </source>
</evidence>